<dbReference type="AlphaFoldDB" id="A0A382NX24"/>
<feature type="region of interest" description="Disordered" evidence="1">
    <location>
        <begin position="45"/>
        <end position="65"/>
    </location>
</feature>
<gene>
    <name evidence="2" type="ORF">METZ01_LOCUS317769</name>
</gene>
<evidence type="ECO:0000256" key="1">
    <source>
        <dbReference type="SAM" id="MobiDB-lite"/>
    </source>
</evidence>
<name>A0A382NX24_9ZZZZ</name>
<evidence type="ECO:0000313" key="2">
    <source>
        <dbReference type="EMBL" id="SVC64915.1"/>
    </source>
</evidence>
<sequence>MTRFRTDGKSLPNQTVTALDNHVVYRGQSIPDLHALWAPQIPQLGNQSTEINPQGERTQQQYSLL</sequence>
<organism evidence="2">
    <name type="scientific">marine metagenome</name>
    <dbReference type="NCBI Taxonomy" id="408172"/>
    <lineage>
        <taxon>unclassified sequences</taxon>
        <taxon>metagenomes</taxon>
        <taxon>ecological metagenomes</taxon>
    </lineage>
</organism>
<proteinExistence type="predicted"/>
<reference evidence="2" key="1">
    <citation type="submission" date="2018-05" db="EMBL/GenBank/DDBJ databases">
        <authorList>
            <person name="Lanie J.A."/>
            <person name="Ng W.-L."/>
            <person name="Kazmierczak K.M."/>
            <person name="Andrzejewski T.M."/>
            <person name="Davidsen T.M."/>
            <person name="Wayne K.J."/>
            <person name="Tettelin H."/>
            <person name="Glass J.I."/>
            <person name="Rusch D."/>
            <person name="Podicherti R."/>
            <person name="Tsui H.-C.T."/>
            <person name="Winkler M.E."/>
        </authorList>
    </citation>
    <scope>NUCLEOTIDE SEQUENCE</scope>
</reference>
<accession>A0A382NX24</accession>
<protein>
    <submittedName>
        <fullName evidence="2">Uncharacterized protein</fullName>
    </submittedName>
</protein>
<dbReference type="EMBL" id="UINC01102924">
    <property type="protein sequence ID" value="SVC64915.1"/>
    <property type="molecule type" value="Genomic_DNA"/>
</dbReference>